<keyword evidence="2" id="KW-1185">Reference proteome</keyword>
<reference evidence="1 2" key="1">
    <citation type="submission" date="2016-02" db="EMBL/GenBank/DDBJ databases">
        <title>Genome analysis of coral dinoflagellate symbionts highlights evolutionary adaptations to a symbiotic lifestyle.</title>
        <authorList>
            <person name="Aranda M."/>
            <person name="Li Y."/>
            <person name="Liew Y.J."/>
            <person name="Baumgarten S."/>
            <person name="Simakov O."/>
            <person name="Wilson M."/>
            <person name="Piel J."/>
            <person name="Ashoor H."/>
            <person name="Bougouffa S."/>
            <person name="Bajic V.B."/>
            <person name="Ryu T."/>
            <person name="Ravasi T."/>
            <person name="Bayer T."/>
            <person name="Micklem G."/>
            <person name="Kim H."/>
            <person name="Bhak J."/>
            <person name="Lajeunesse T.C."/>
            <person name="Voolstra C.R."/>
        </authorList>
    </citation>
    <scope>NUCLEOTIDE SEQUENCE [LARGE SCALE GENOMIC DNA]</scope>
    <source>
        <strain evidence="1 2">CCMP2467</strain>
    </source>
</reference>
<feature type="non-terminal residue" evidence="1">
    <location>
        <position position="197"/>
    </location>
</feature>
<name>A0A1Q9BWF9_SYMMI</name>
<protein>
    <submittedName>
        <fullName evidence="1">Mitotic checkpoint protein BUB3.2</fullName>
    </submittedName>
</protein>
<sequence>MTKLPNPPLDCISRVRFAPAEGNCQFLAASWDGTVRLYDAGTRRLLGQHKQPLPILDAVFFEDSLKCVAAGLSKKVMLSASDWCAMGVVEVELATGLLPPAVPSNDAVWLNADGVRSTALFLDFPWERLRADTLRAPVQTGQADPLANARGGVALAAGTPRVGSHWHEPFSAGAEAGVPMLGMREAHVDEGAAFGNT</sequence>
<organism evidence="1 2">
    <name type="scientific">Symbiodinium microadriaticum</name>
    <name type="common">Dinoflagellate</name>
    <name type="synonym">Zooxanthella microadriatica</name>
    <dbReference type="NCBI Taxonomy" id="2951"/>
    <lineage>
        <taxon>Eukaryota</taxon>
        <taxon>Sar</taxon>
        <taxon>Alveolata</taxon>
        <taxon>Dinophyceae</taxon>
        <taxon>Suessiales</taxon>
        <taxon>Symbiodiniaceae</taxon>
        <taxon>Symbiodinium</taxon>
    </lineage>
</organism>
<evidence type="ECO:0000313" key="2">
    <source>
        <dbReference type="Proteomes" id="UP000186817"/>
    </source>
</evidence>
<dbReference type="InterPro" id="IPR036322">
    <property type="entry name" value="WD40_repeat_dom_sf"/>
</dbReference>
<dbReference type="EMBL" id="LSRX01002874">
    <property type="protein sequence ID" value="OLP75038.1"/>
    <property type="molecule type" value="Genomic_DNA"/>
</dbReference>
<gene>
    <name evidence="1" type="primary">BUB3.2</name>
    <name evidence="1" type="ORF">AK812_SmicGene45242</name>
</gene>
<dbReference type="OrthoDB" id="10262475at2759"/>
<dbReference type="Gene3D" id="2.130.10.10">
    <property type="entry name" value="YVTN repeat-like/Quinoprotein amine dehydrogenase"/>
    <property type="match status" value="1"/>
</dbReference>
<accession>A0A1Q9BWF9</accession>
<evidence type="ECO:0000313" key="1">
    <source>
        <dbReference type="EMBL" id="OLP75038.1"/>
    </source>
</evidence>
<comment type="caution">
    <text evidence="1">The sequence shown here is derived from an EMBL/GenBank/DDBJ whole genome shotgun (WGS) entry which is preliminary data.</text>
</comment>
<proteinExistence type="predicted"/>
<dbReference type="AlphaFoldDB" id="A0A1Q9BWF9"/>
<dbReference type="Proteomes" id="UP000186817">
    <property type="component" value="Unassembled WGS sequence"/>
</dbReference>
<dbReference type="InterPro" id="IPR015943">
    <property type="entry name" value="WD40/YVTN_repeat-like_dom_sf"/>
</dbReference>
<dbReference type="SUPFAM" id="SSF50978">
    <property type="entry name" value="WD40 repeat-like"/>
    <property type="match status" value="1"/>
</dbReference>